<feature type="compositionally biased region" description="Low complexity" evidence="7">
    <location>
        <begin position="49"/>
        <end position="62"/>
    </location>
</feature>
<evidence type="ECO:0000256" key="3">
    <source>
        <dbReference type="ARBA" id="ARBA00023136"/>
    </source>
</evidence>
<dbReference type="STRING" id="1033802.SSPSH_000430"/>
<reference evidence="8 9" key="1">
    <citation type="journal article" date="2011" name="J. Bacteriol.">
        <title>Genome sequence of Salinisphaera shabanensis, a gammaproteobacterium from the harsh, variable environment of the brine-seawater interface of the Shaban Deep in the Red Sea.</title>
        <authorList>
            <person name="Antunes A."/>
            <person name="Alam I."/>
            <person name="Bajic V.B."/>
            <person name="Stingl U."/>
        </authorList>
    </citation>
    <scope>NUCLEOTIDE SEQUENCE [LARGE SCALE GENOMIC DNA]</scope>
    <source>
        <strain evidence="8 9">E1L3A</strain>
    </source>
</reference>
<keyword evidence="9" id="KW-1185">Reference proteome</keyword>
<keyword evidence="2" id="KW-0732">Signal</keyword>
<name>U2ERD9_9GAMM</name>
<keyword evidence="4" id="KW-0564">Palmitate</keyword>
<dbReference type="NCBIfam" id="NF047847">
    <property type="entry name" value="SS_mature_LptM"/>
    <property type="match status" value="1"/>
</dbReference>
<sequence>MKALSSALLLAVLTVVLGGCGQTGPLYLPGDAPESQTDGPFGMDDDAAQDSSKPSSADSSEATDNRVDTP</sequence>
<evidence type="ECO:0000256" key="5">
    <source>
        <dbReference type="ARBA" id="ARBA00023237"/>
    </source>
</evidence>
<evidence type="ECO:0000256" key="1">
    <source>
        <dbReference type="ARBA" id="ARBA00004459"/>
    </source>
</evidence>
<gene>
    <name evidence="8" type="ORF">SSPSH_000430</name>
</gene>
<keyword evidence="6 8" id="KW-0449">Lipoprotein</keyword>
<keyword evidence="3" id="KW-0472">Membrane</keyword>
<feature type="region of interest" description="Disordered" evidence="7">
    <location>
        <begin position="23"/>
        <end position="70"/>
    </location>
</feature>
<comment type="subcellular location">
    <subcellularLocation>
        <location evidence="1">Cell outer membrane</location>
        <topology evidence="1">Lipid-anchor</topology>
    </subcellularLocation>
</comment>
<dbReference type="InterPro" id="IPR032831">
    <property type="entry name" value="LptM_cons"/>
</dbReference>
<evidence type="ECO:0000256" key="7">
    <source>
        <dbReference type="SAM" id="MobiDB-lite"/>
    </source>
</evidence>
<evidence type="ECO:0000256" key="2">
    <source>
        <dbReference type="ARBA" id="ARBA00022729"/>
    </source>
</evidence>
<accession>U2ERD9</accession>
<dbReference type="PROSITE" id="PS51257">
    <property type="entry name" value="PROKAR_LIPOPROTEIN"/>
    <property type="match status" value="1"/>
</dbReference>
<evidence type="ECO:0000313" key="9">
    <source>
        <dbReference type="Proteomes" id="UP000006242"/>
    </source>
</evidence>
<protein>
    <submittedName>
        <fullName evidence="8">Membrane lipoprotein</fullName>
    </submittedName>
</protein>
<evidence type="ECO:0000256" key="4">
    <source>
        <dbReference type="ARBA" id="ARBA00023139"/>
    </source>
</evidence>
<dbReference type="GO" id="GO:0009279">
    <property type="term" value="C:cell outer membrane"/>
    <property type="evidence" value="ECO:0007669"/>
    <property type="project" value="UniProtKB-SubCell"/>
</dbReference>
<evidence type="ECO:0000313" key="8">
    <source>
        <dbReference type="EMBL" id="ERJ20320.1"/>
    </source>
</evidence>
<dbReference type="Proteomes" id="UP000006242">
    <property type="component" value="Unassembled WGS sequence"/>
</dbReference>
<dbReference type="Pfam" id="PF13627">
    <property type="entry name" value="LptM_cons"/>
    <property type="match status" value="1"/>
</dbReference>
<evidence type="ECO:0000256" key="6">
    <source>
        <dbReference type="ARBA" id="ARBA00023288"/>
    </source>
</evidence>
<keyword evidence="5" id="KW-0998">Cell outer membrane</keyword>
<comment type="caution">
    <text evidence="8">The sequence shown here is derived from an EMBL/GenBank/DDBJ whole genome shotgun (WGS) entry which is preliminary data.</text>
</comment>
<dbReference type="EMBL" id="AFNV02000003">
    <property type="protein sequence ID" value="ERJ20320.1"/>
    <property type="molecule type" value="Genomic_DNA"/>
</dbReference>
<dbReference type="AlphaFoldDB" id="U2ERD9"/>
<reference evidence="8 9" key="2">
    <citation type="journal article" date="2013" name="PLoS ONE">
        <title>INDIGO - INtegrated Data Warehouse of MIcrobial GenOmes with Examples from the Red Sea Extremophiles.</title>
        <authorList>
            <person name="Alam I."/>
            <person name="Antunes A."/>
            <person name="Kamau A.A."/>
            <person name="Ba Alawi W."/>
            <person name="Kalkatawi M."/>
            <person name="Stingl U."/>
            <person name="Bajic V.B."/>
        </authorList>
    </citation>
    <scope>NUCLEOTIDE SEQUENCE [LARGE SCALE GENOMIC DNA]</scope>
    <source>
        <strain evidence="8 9">E1L3A</strain>
    </source>
</reference>
<proteinExistence type="predicted"/>
<organism evidence="8 9">
    <name type="scientific">Salinisphaera shabanensis E1L3A</name>
    <dbReference type="NCBI Taxonomy" id="1033802"/>
    <lineage>
        <taxon>Bacteria</taxon>
        <taxon>Pseudomonadati</taxon>
        <taxon>Pseudomonadota</taxon>
        <taxon>Gammaproteobacteria</taxon>
        <taxon>Salinisphaerales</taxon>
        <taxon>Salinisphaeraceae</taxon>
        <taxon>Salinisphaera</taxon>
    </lineage>
</organism>